<evidence type="ECO:0000313" key="2">
    <source>
        <dbReference type="EMBL" id="CCK75428.1"/>
    </source>
</evidence>
<sequence>MLLLSSLSMVHWLVISNVMLLIATIVGFVLVKRKYESDQKVWKQQTDKLRHDFEAMNKSTFGMGRCVKKLEQRLVESERKPALATSDEALYQQAQRLVGMGASADDLVSSCGVARAEAELLVSMNRQVAH</sequence>
<evidence type="ECO:0008006" key="4">
    <source>
        <dbReference type="Google" id="ProtNLM"/>
    </source>
</evidence>
<keyword evidence="1" id="KW-0472">Membrane</keyword>
<reference evidence="2 3" key="1">
    <citation type="journal article" date="2013" name="Nat. Commun.">
        <title>Genome sequence and functional genomic analysis of the oil-degrading bacterium Oleispira antarctica.</title>
        <authorList>
            <person name="Kube M."/>
            <person name="Chernikova T.N."/>
            <person name="Al-Ramahi Y."/>
            <person name="Beloqui A."/>
            <person name="Lopez-Cortez N."/>
            <person name="Guazzaroni M.E."/>
            <person name="Heipieper H.J."/>
            <person name="Klages S."/>
            <person name="Kotsyurbenko O.R."/>
            <person name="Langer I."/>
            <person name="Nechitaylo T.Y."/>
            <person name="Lunsdorf H."/>
            <person name="Fernandez M."/>
            <person name="Juarez S."/>
            <person name="Ciordia S."/>
            <person name="Singer A."/>
            <person name="Kagan O."/>
            <person name="Egorova O."/>
            <person name="Petit P.A."/>
            <person name="Stogios P."/>
            <person name="Kim Y."/>
            <person name="Tchigvintsev A."/>
            <person name="Flick R."/>
            <person name="Denaro R."/>
            <person name="Genovese M."/>
            <person name="Albar J.P."/>
            <person name="Reva O.N."/>
            <person name="Martinez-Gomariz M."/>
            <person name="Tran H."/>
            <person name="Ferrer M."/>
            <person name="Savchenko A."/>
            <person name="Yakunin A.F."/>
            <person name="Yakimov M.M."/>
            <person name="Golyshina O.V."/>
            <person name="Reinhardt R."/>
            <person name="Golyshin P.N."/>
        </authorList>
    </citation>
    <scope>NUCLEOTIDE SEQUENCE [LARGE SCALE GENOMIC DNA]</scope>
</reference>
<gene>
    <name evidence="2" type="ORF">OLEAN_C12520</name>
</gene>
<dbReference type="HOGENOM" id="CLU_140401_2_0_6"/>
<keyword evidence="1" id="KW-0812">Transmembrane</keyword>
<feature type="transmembrane region" description="Helical" evidence="1">
    <location>
        <begin position="12"/>
        <end position="31"/>
    </location>
</feature>
<accession>R4YQA8</accession>
<keyword evidence="3" id="KW-1185">Reference proteome</keyword>
<dbReference type="InterPro" id="IPR021244">
    <property type="entry name" value="DUF2802"/>
</dbReference>
<dbReference type="EMBL" id="FO203512">
    <property type="protein sequence ID" value="CCK75428.1"/>
    <property type="molecule type" value="Genomic_DNA"/>
</dbReference>
<evidence type="ECO:0000256" key="1">
    <source>
        <dbReference type="SAM" id="Phobius"/>
    </source>
</evidence>
<name>R4YQA8_OLEAN</name>
<proteinExistence type="predicted"/>
<protein>
    <recommendedName>
        <fullName evidence="4">DUF2802 domain-containing protein</fullName>
    </recommendedName>
</protein>
<dbReference type="OrthoDB" id="7068231at2"/>
<organism evidence="2 3">
    <name type="scientific">Oleispira antarctica RB-8</name>
    <dbReference type="NCBI Taxonomy" id="698738"/>
    <lineage>
        <taxon>Bacteria</taxon>
        <taxon>Pseudomonadati</taxon>
        <taxon>Pseudomonadota</taxon>
        <taxon>Gammaproteobacteria</taxon>
        <taxon>Oceanospirillales</taxon>
        <taxon>Oceanospirillaceae</taxon>
        <taxon>Oleispira</taxon>
    </lineage>
</organism>
<evidence type="ECO:0000313" key="3">
    <source>
        <dbReference type="Proteomes" id="UP000032749"/>
    </source>
</evidence>
<dbReference type="KEGG" id="oai:OLEAN_C12520"/>
<dbReference type="AlphaFoldDB" id="R4YQA8"/>
<dbReference type="Pfam" id="PF10975">
    <property type="entry name" value="DUF2802"/>
    <property type="match status" value="1"/>
</dbReference>
<dbReference type="STRING" id="698738.OLEAN_C12520"/>
<keyword evidence="1" id="KW-1133">Transmembrane helix</keyword>
<dbReference type="Proteomes" id="UP000032749">
    <property type="component" value="Chromosome"/>
</dbReference>